<keyword evidence="8" id="KW-1185">Reference proteome</keyword>
<dbReference type="PANTHER" id="PTHR42770:SF7">
    <property type="entry name" value="MEMBRANE PROTEIN"/>
    <property type="match status" value="1"/>
</dbReference>
<dbReference type="PIRSF" id="PIRSF006060">
    <property type="entry name" value="AA_transporter"/>
    <property type="match status" value="1"/>
</dbReference>
<feature type="transmembrane region" description="Helical" evidence="6">
    <location>
        <begin position="428"/>
        <end position="450"/>
    </location>
</feature>
<dbReference type="OrthoDB" id="9762947at2"/>
<name>A0A101XQH4_9BACL</name>
<evidence type="ECO:0000256" key="6">
    <source>
        <dbReference type="SAM" id="Phobius"/>
    </source>
</evidence>
<sequence>MQQPNHLNRALGLLAVIAFGLTNEIAAGLFFVSTQIQQSTPGVGNLVPLLMLVGGAITFVTVVAYRYFFASGLVGAGGEYVMISRALSPGIAFVVTFLAWFGFTGALGTLAYSAPKFLSTAALSLGATGIGAFFASNAGILIVGLIILWGFWFIHVHGVRLAGTLTTIAMFLVFVVALVMIIIGFASSQHTFVNALTQHLHIPLTSIIAASPVHNVSYGIAFGSALPVLFFGYLGLSTATQTGGEAKNAVKSLSKAVVVTVTMVTVIYTLFAWAVYHAVPWQVISGLAKMNLSSYTTSSGLLQFLMPTWMSSLLNVCVALIVAKTFLPIFLAQSRWVYAWGEDGLIPAIFARTHAKYKTPVLALSLSAIFGSISLIESIKLGFVFGVNIRVLSVMLVFFFIGLGMITFPHRAPNLYSANTSQLARNRFMQIFIGVLLMAVSVWFSISITLSSIANPIYLQPAFQSAVVVILGTVVYRIYLARLKNHDLSSDQGMKERERFTQPPAQ</sequence>
<dbReference type="Gene3D" id="1.20.1740.10">
    <property type="entry name" value="Amino acid/polyamine transporter I"/>
    <property type="match status" value="1"/>
</dbReference>
<evidence type="ECO:0000256" key="3">
    <source>
        <dbReference type="ARBA" id="ARBA00022692"/>
    </source>
</evidence>
<evidence type="ECO:0000256" key="4">
    <source>
        <dbReference type="ARBA" id="ARBA00022989"/>
    </source>
</evidence>
<dbReference type="EMBL" id="LPVJ01000039">
    <property type="protein sequence ID" value="KUO95682.1"/>
    <property type="molecule type" value="Genomic_DNA"/>
</dbReference>
<protein>
    <recommendedName>
        <fullName evidence="9">Amino acid permease</fullName>
    </recommendedName>
</protein>
<keyword evidence="5 6" id="KW-0472">Membrane</keyword>
<organism evidence="7 8">
    <name type="scientific">Ferroacidibacillus organovorans</name>
    <dbReference type="NCBI Taxonomy" id="1765683"/>
    <lineage>
        <taxon>Bacteria</taxon>
        <taxon>Bacillati</taxon>
        <taxon>Bacillota</taxon>
        <taxon>Bacilli</taxon>
        <taxon>Bacillales</taxon>
        <taxon>Alicyclobacillaceae</taxon>
        <taxon>Ferroacidibacillus</taxon>
    </lineage>
</organism>
<dbReference type="PANTHER" id="PTHR42770">
    <property type="entry name" value="AMINO ACID TRANSPORTER-RELATED"/>
    <property type="match status" value="1"/>
</dbReference>
<feature type="transmembrane region" description="Helical" evidence="6">
    <location>
        <begin position="462"/>
        <end position="480"/>
    </location>
</feature>
<evidence type="ECO:0000313" key="7">
    <source>
        <dbReference type="EMBL" id="KUO95682.1"/>
    </source>
</evidence>
<keyword evidence="4 6" id="KW-1133">Transmembrane helix</keyword>
<comment type="caution">
    <text evidence="7">The sequence shown here is derived from an EMBL/GenBank/DDBJ whole genome shotgun (WGS) entry which is preliminary data.</text>
</comment>
<dbReference type="Proteomes" id="UP000053557">
    <property type="component" value="Unassembled WGS sequence"/>
</dbReference>
<feature type="transmembrane region" description="Helical" evidence="6">
    <location>
        <begin position="361"/>
        <end position="383"/>
    </location>
</feature>
<keyword evidence="3 6" id="KW-0812">Transmembrane</keyword>
<feature type="transmembrane region" description="Helical" evidence="6">
    <location>
        <begin position="309"/>
        <end position="331"/>
    </location>
</feature>
<accession>A0A101XQH4</accession>
<dbReference type="GO" id="GO:0022857">
    <property type="term" value="F:transmembrane transporter activity"/>
    <property type="evidence" value="ECO:0007669"/>
    <property type="project" value="InterPro"/>
</dbReference>
<evidence type="ECO:0000313" key="8">
    <source>
        <dbReference type="Proteomes" id="UP000053557"/>
    </source>
</evidence>
<proteinExistence type="predicted"/>
<feature type="transmembrane region" description="Helical" evidence="6">
    <location>
        <begin position="90"/>
        <end position="112"/>
    </location>
</feature>
<evidence type="ECO:0000256" key="5">
    <source>
        <dbReference type="ARBA" id="ARBA00023136"/>
    </source>
</evidence>
<gene>
    <name evidence="7" type="ORF">ATW55_14335</name>
</gene>
<dbReference type="InterPro" id="IPR050367">
    <property type="entry name" value="APC_superfamily"/>
</dbReference>
<dbReference type="Pfam" id="PF13520">
    <property type="entry name" value="AA_permease_2"/>
    <property type="match status" value="1"/>
</dbReference>
<reference evidence="7 8" key="1">
    <citation type="submission" date="2015-12" db="EMBL/GenBank/DDBJ databases">
        <title>Draft genome sequence of Acidibacillus ferrooxidans ITV001, isolated from a chalcopyrite acid mine drainage site in Brazil.</title>
        <authorList>
            <person name="Dall'Agnol H."/>
            <person name="Nancucheo I."/>
            <person name="Johnson B."/>
            <person name="Oliveira R."/>
            <person name="Leite L."/>
            <person name="Pylro V."/>
            <person name="Nunes G.L."/>
            <person name="Tzotzos G."/>
            <person name="Fernandes G.R."/>
            <person name="Dutra J."/>
            <person name="Orellana S.C."/>
            <person name="Oliveira G."/>
        </authorList>
    </citation>
    <scope>NUCLEOTIDE SEQUENCE [LARGE SCALE GENOMIC DNA]</scope>
    <source>
        <strain evidence="8">ITV01</strain>
    </source>
</reference>
<feature type="transmembrane region" description="Helical" evidence="6">
    <location>
        <begin position="256"/>
        <end position="276"/>
    </location>
</feature>
<feature type="transmembrane region" description="Helical" evidence="6">
    <location>
        <begin position="132"/>
        <end position="154"/>
    </location>
</feature>
<feature type="transmembrane region" description="Helical" evidence="6">
    <location>
        <begin position="389"/>
        <end position="408"/>
    </location>
</feature>
<evidence type="ECO:0000256" key="2">
    <source>
        <dbReference type="ARBA" id="ARBA00022475"/>
    </source>
</evidence>
<dbReference type="InterPro" id="IPR002293">
    <property type="entry name" value="AA/rel_permease1"/>
</dbReference>
<dbReference type="AlphaFoldDB" id="A0A101XQH4"/>
<dbReference type="RefSeq" id="WP_067716463.1">
    <property type="nucleotide sequence ID" value="NZ_LPVJ01000039.1"/>
</dbReference>
<feature type="transmembrane region" description="Helical" evidence="6">
    <location>
        <begin position="216"/>
        <end position="236"/>
    </location>
</feature>
<keyword evidence="2" id="KW-1003">Cell membrane</keyword>
<comment type="subcellular location">
    <subcellularLocation>
        <location evidence="1">Cell membrane</location>
        <topology evidence="1">Multi-pass membrane protein</topology>
    </subcellularLocation>
</comment>
<dbReference type="GO" id="GO:0005886">
    <property type="term" value="C:plasma membrane"/>
    <property type="evidence" value="ECO:0007669"/>
    <property type="project" value="UniProtKB-SubCell"/>
</dbReference>
<evidence type="ECO:0008006" key="9">
    <source>
        <dbReference type="Google" id="ProtNLM"/>
    </source>
</evidence>
<feature type="transmembrane region" description="Helical" evidence="6">
    <location>
        <begin position="161"/>
        <end position="186"/>
    </location>
</feature>
<feature type="transmembrane region" description="Helical" evidence="6">
    <location>
        <begin position="50"/>
        <end position="69"/>
    </location>
</feature>
<evidence type="ECO:0000256" key="1">
    <source>
        <dbReference type="ARBA" id="ARBA00004651"/>
    </source>
</evidence>